<accession>A0A8J3KBZ7</accession>
<dbReference type="PANTHER" id="PTHR30055:SF234">
    <property type="entry name" value="HTH-TYPE TRANSCRIPTIONAL REGULATOR BETI"/>
    <property type="match status" value="1"/>
</dbReference>
<comment type="caution">
    <text evidence="7">The sequence shown here is derived from an EMBL/GenBank/DDBJ whole genome shotgun (WGS) entry which is preliminary data.</text>
</comment>
<dbReference type="SUPFAM" id="SSF46689">
    <property type="entry name" value="Homeodomain-like"/>
    <property type="match status" value="1"/>
</dbReference>
<name>A0A8J3KBZ7_9ACTN</name>
<reference evidence="7 8" key="1">
    <citation type="submission" date="2021-01" db="EMBL/GenBank/DDBJ databases">
        <title>Whole genome shotgun sequence of Catellatospora chokoriensis NBRC 107358.</title>
        <authorList>
            <person name="Komaki H."/>
            <person name="Tamura T."/>
        </authorList>
    </citation>
    <scope>NUCLEOTIDE SEQUENCE [LARGE SCALE GENOMIC DNA]</scope>
    <source>
        <strain evidence="7 8">NBRC 107358</strain>
    </source>
</reference>
<dbReference type="PROSITE" id="PS50977">
    <property type="entry name" value="HTH_TETR_2"/>
    <property type="match status" value="1"/>
</dbReference>
<proteinExistence type="predicted"/>
<dbReference type="Pfam" id="PF02909">
    <property type="entry name" value="TetR_C_1"/>
    <property type="match status" value="1"/>
</dbReference>
<gene>
    <name evidence="7" type="ORF">Cch02nite_74070</name>
</gene>
<evidence type="ECO:0000313" key="7">
    <source>
        <dbReference type="EMBL" id="GIF93963.1"/>
    </source>
</evidence>
<feature type="region of interest" description="Disordered" evidence="5">
    <location>
        <begin position="212"/>
        <end position="241"/>
    </location>
</feature>
<dbReference type="AlphaFoldDB" id="A0A8J3KBZ7"/>
<dbReference type="GO" id="GO:0045892">
    <property type="term" value="P:negative regulation of DNA-templated transcription"/>
    <property type="evidence" value="ECO:0007669"/>
    <property type="project" value="InterPro"/>
</dbReference>
<dbReference type="PANTHER" id="PTHR30055">
    <property type="entry name" value="HTH-TYPE TRANSCRIPTIONAL REGULATOR RUTR"/>
    <property type="match status" value="1"/>
</dbReference>
<keyword evidence="2 4" id="KW-0238">DNA-binding</keyword>
<dbReference type="RefSeq" id="WP_191840446.1">
    <property type="nucleotide sequence ID" value="NZ_BAAALB010000040.1"/>
</dbReference>
<dbReference type="Proteomes" id="UP000619293">
    <property type="component" value="Unassembled WGS sequence"/>
</dbReference>
<dbReference type="InterPro" id="IPR050109">
    <property type="entry name" value="HTH-type_TetR-like_transc_reg"/>
</dbReference>
<evidence type="ECO:0000313" key="8">
    <source>
        <dbReference type="Proteomes" id="UP000619293"/>
    </source>
</evidence>
<evidence type="ECO:0000256" key="2">
    <source>
        <dbReference type="ARBA" id="ARBA00023125"/>
    </source>
</evidence>
<dbReference type="InterPro" id="IPR009057">
    <property type="entry name" value="Homeodomain-like_sf"/>
</dbReference>
<dbReference type="GO" id="GO:0000976">
    <property type="term" value="F:transcription cis-regulatory region binding"/>
    <property type="evidence" value="ECO:0007669"/>
    <property type="project" value="TreeGrafter"/>
</dbReference>
<evidence type="ECO:0000256" key="4">
    <source>
        <dbReference type="PROSITE-ProRule" id="PRU00335"/>
    </source>
</evidence>
<evidence type="ECO:0000259" key="6">
    <source>
        <dbReference type="PROSITE" id="PS50977"/>
    </source>
</evidence>
<organism evidence="7 8">
    <name type="scientific">Catellatospora chokoriensis</name>
    <dbReference type="NCBI Taxonomy" id="310353"/>
    <lineage>
        <taxon>Bacteria</taxon>
        <taxon>Bacillati</taxon>
        <taxon>Actinomycetota</taxon>
        <taxon>Actinomycetes</taxon>
        <taxon>Micromonosporales</taxon>
        <taxon>Micromonosporaceae</taxon>
        <taxon>Catellatospora</taxon>
    </lineage>
</organism>
<feature type="compositionally biased region" description="Low complexity" evidence="5">
    <location>
        <begin position="218"/>
        <end position="228"/>
    </location>
</feature>
<dbReference type="EMBL" id="BONG01000077">
    <property type="protein sequence ID" value="GIF93963.1"/>
    <property type="molecule type" value="Genomic_DNA"/>
</dbReference>
<dbReference type="Gene3D" id="1.10.10.60">
    <property type="entry name" value="Homeodomain-like"/>
    <property type="match status" value="1"/>
</dbReference>
<feature type="DNA-binding region" description="H-T-H motif" evidence="4">
    <location>
        <begin position="30"/>
        <end position="49"/>
    </location>
</feature>
<keyword evidence="1" id="KW-0805">Transcription regulation</keyword>
<keyword evidence="3" id="KW-0804">Transcription</keyword>
<dbReference type="Pfam" id="PF00440">
    <property type="entry name" value="TetR_N"/>
    <property type="match status" value="1"/>
</dbReference>
<evidence type="ECO:0000256" key="3">
    <source>
        <dbReference type="ARBA" id="ARBA00023163"/>
    </source>
</evidence>
<dbReference type="InterPro" id="IPR036271">
    <property type="entry name" value="Tet_transcr_reg_TetR-rel_C_sf"/>
</dbReference>
<dbReference type="InterPro" id="IPR001647">
    <property type="entry name" value="HTH_TetR"/>
</dbReference>
<dbReference type="SUPFAM" id="SSF48498">
    <property type="entry name" value="Tetracyclin repressor-like, C-terminal domain"/>
    <property type="match status" value="1"/>
</dbReference>
<dbReference type="GO" id="GO:0003700">
    <property type="term" value="F:DNA-binding transcription factor activity"/>
    <property type="evidence" value="ECO:0007669"/>
    <property type="project" value="TreeGrafter"/>
</dbReference>
<keyword evidence="8" id="KW-1185">Reference proteome</keyword>
<dbReference type="Gene3D" id="1.10.357.10">
    <property type="entry name" value="Tetracycline Repressor, domain 2"/>
    <property type="match status" value="1"/>
</dbReference>
<protein>
    <recommendedName>
        <fullName evidence="6">HTH tetR-type domain-containing protein</fullName>
    </recommendedName>
</protein>
<feature type="domain" description="HTH tetR-type" evidence="6">
    <location>
        <begin position="7"/>
        <end position="67"/>
    </location>
</feature>
<dbReference type="InterPro" id="IPR004111">
    <property type="entry name" value="Repressor_TetR_C"/>
</dbReference>
<evidence type="ECO:0000256" key="1">
    <source>
        <dbReference type="ARBA" id="ARBA00023015"/>
    </source>
</evidence>
<evidence type="ECO:0000256" key="5">
    <source>
        <dbReference type="SAM" id="MobiDB-lite"/>
    </source>
</evidence>
<sequence>MAELGVEARRREILTAALALADERGLDALSMRAVAARVGVTPMALYPYVGNKDALLDGLVDLMLAELLPAAGTPGAWDVRLRAIAHAGRALAHRHPAAYPLLLSRPAVTPDAVRLVDALYRALLDAGVPAAQVPRLERLVSTYVLGYAIGEITGRFAPADPRRHARATAAGGAAPAHQELSGVLAQPPDWDTEFTAGLDDLLHVITSHAHAHATRGVPAEQAAAARPATTRDRPIRGSASR</sequence>
<dbReference type="PRINTS" id="PR00455">
    <property type="entry name" value="HTHTETR"/>
</dbReference>